<evidence type="ECO:0000256" key="2">
    <source>
        <dbReference type="ARBA" id="ARBA00023015"/>
    </source>
</evidence>
<dbReference type="SMART" id="SM00422">
    <property type="entry name" value="HTH_MERR"/>
    <property type="match status" value="1"/>
</dbReference>
<sequence length="118" mass="14370">MKDKVKRKLRPIFPIGTVMEITEMSARQVRYLEKYQLIQPQRSKTNRRLYSLNDLDRILDIKELMEEGMSLEGIKRRFEQEKINLKNHHQRPLTDDDVRRILYSEMQAQNRFLSDYEI</sequence>
<dbReference type="GO" id="GO:0003700">
    <property type="term" value="F:DNA-binding transcription factor activity"/>
    <property type="evidence" value="ECO:0007669"/>
    <property type="project" value="InterPro"/>
</dbReference>
<organism evidence="6 7">
    <name type="scientific">Facklamia hominis CCUG 36813</name>
    <dbReference type="NCBI Taxonomy" id="883111"/>
    <lineage>
        <taxon>Bacteria</taxon>
        <taxon>Bacillati</taxon>
        <taxon>Bacillota</taxon>
        <taxon>Bacilli</taxon>
        <taxon>Lactobacillales</taxon>
        <taxon>Aerococcaceae</taxon>
        <taxon>Facklamia</taxon>
    </lineage>
</organism>
<keyword evidence="2" id="KW-0805">Transcription regulation</keyword>
<dbReference type="PANTHER" id="PTHR30204:SF65">
    <property type="entry name" value="HTH-TYPE TRANSCRIPTIONAL REGULATOR TNRA"/>
    <property type="match status" value="1"/>
</dbReference>
<evidence type="ECO:0000259" key="5">
    <source>
        <dbReference type="PROSITE" id="PS50937"/>
    </source>
</evidence>
<keyword evidence="4" id="KW-0804">Transcription</keyword>
<evidence type="ECO:0000256" key="4">
    <source>
        <dbReference type="ARBA" id="ARBA00023163"/>
    </source>
</evidence>
<gene>
    <name evidence="6" type="ORF">HMPREF9706_01089</name>
</gene>
<dbReference type="InterPro" id="IPR009061">
    <property type="entry name" value="DNA-bd_dom_put_sf"/>
</dbReference>
<dbReference type="InterPro" id="IPR000551">
    <property type="entry name" value="MerR-type_HTH_dom"/>
</dbReference>
<accession>K1MFV9</accession>
<evidence type="ECO:0000256" key="3">
    <source>
        <dbReference type="ARBA" id="ARBA00023125"/>
    </source>
</evidence>
<dbReference type="EMBL" id="AGZD01000007">
    <property type="protein sequence ID" value="EKB54899.1"/>
    <property type="molecule type" value="Genomic_DNA"/>
</dbReference>
<dbReference type="SUPFAM" id="SSF46955">
    <property type="entry name" value="Putative DNA-binding domain"/>
    <property type="match status" value="1"/>
</dbReference>
<proteinExistence type="predicted"/>
<dbReference type="Gene3D" id="1.10.1660.10">
    <property type="match status" value="1"/>
</dbReference>
<name>K1MFV9_9LACT</name>
<dbReference type="Pfam" id="PF13411">
    <property type="entry name" value="MerR_1"/>
    <property type="match status" value="1"/>
</dbReference>
<dbReference type="HOGENOM" id="CLU_060077_9_0_9"/>
<dbReference type="GO" id="GO:0003677">
    <property type="term" value="F:DNA binding"/>
    <property type="evidence" value="ECO:0007669"/>
    <property type="project" value="UniProtKB-KW"/>
</dbReference>
<dbReference type="InterPro" id="IPR047057">
    <property type="entry name" value="MerR_fam"/>
</dbReference>
<evidence type="ECO:0000256" key="1">
    <source>
        <dbReference type="ARBA" id="ARBA00022491"/>
    </source>
</evidence>
<protein>
    <recommendedName>
        <fullName evidence="5">HTH merR-type domain-containing protein</fullName>
    </recommendedName>
</protein>
<dbReference type="PROSITE" id="PS50937">
    <property type="entry name" value="HTH_MERR_2"/>
    <property type="match status" value="1"/>
</dbReference>
<dbReference type="Proteomes" id="UP000004465">
    <property type="component" value="Unassembled WGS sequence"/>
</dbReference>
<comment type="caution">
    <text evidence="6">The sequence shown here is derived from an EMBL/GenBank/DDBJ whole genome shotgun (WGS) entry which is preliminary data.</text>
</comment>
<dbReference type="AlphaFoldDB" id="K1MFV9"/>
<dbReference type="PATRIC" id="fig|883111.3.peg.1095"/>
<feature type="domain" description="HTH merR-type" evidence="5">
    <location>
        <begin position="12"/>
        <end position="80"/>
    </location>
</feature>
<dbReference type="RefSeq" id="WP_006908396.1">
    <property type="nucleotide sequence ID" value="NZ_JH932292.1"/>
</dbReference>
<evidence type="ECO:0000313" key="6">
    <source>
        <dbReference type="EMBL" id="EKB54899.1"/>
    </source>
</evidence>
<evidence type="ECO:0000313" key="7">
    <source>
        <dbReference type="Proteomes" id="UP000004465"/>
    </source>
</evidence>
<keyword evidence="1" id="KW-0678">Repressor</keyword>
<dbReference type="STRING" id="883111.HMPREF9706_01089"/>
<reference evidence="6 7" key="1">
    <citation type="submission" date="2012-07" db="EMBL/GenBank/DDBJ databases">
        <title>The Genome Sequence of Facklamia hominis CCUG 36813.</title>
        <authorList>
            <consortium name="The Broad Institute Genome Sequencing Platform"/>
            <person name="Earl A."/>
            <person name="Ward D."/>
            <person name="Feldgarden M."/>
            <person name="Gevers D."/>
            <person name="Huys G."/>
            <person name="Walker B."/>
            <person name="Young S.K."/>
            <person name="Zeng Q."/>
            <person name="Gargeya S."/>
            <person name="Fitzgerald M."/>
            <person name="Haas B."/>
            <person name="Abouelleil A."/>
            <person name="Alvarado L."/>
            <person name="Arachchi H.M."/>
            <person name="Berlin A.M."/>
            <person name="Chapman S.B."/>
            <person name="Goldberg J."/>
            <person name="Griggs A."/>
            <person name="Gujja S."/>
            <person name="Hansen M."/>
            <person name="Howarth C."/>
            <person name="Imamovic A."/>
            <person name="Larimer J."/>
            <person name="McCowen C."/>
            <person name="Montmayeur A."/>
            <person name="Murphy C."/>
            <person name="Neiman D."/>
            <person name="Pearson M."/>
            <person name="Priest M."/>
            <person name="Roberts A."/>
            <person name="Saif S."/>
            <person name="Shea T."/>
            <person name="Sisk P."/>
            <person name="Sykes S."/>
            <person name="Wortman J."/>
            <person name="Nusbaum C."/>
            <person name="Birren B."/>
        </authorList>
    </citation>
    <scope>NUCLEOTIDE SEQUENCE [LARGE SCALE GENOMIC DNA]</scope>
    <source>
        <strain evidence="6 7">CCUG 36813</strain>
    </source>
</reference>
<keyword evidence="3" id="KW-0238">DNA-binding</keyword>
<dbReference type="OrthoDB" id="9806513at2"/>
<dbReference type="PANTHER" id="PTHR30204">
    <property type="entry name" value="REDOX-CYCLING DRUG-SENSING TRANSCRIPTIONAL ACTIVATOR SOXR"/>
    <property type="match status" value="1"/>
</dbReference>
<keyword evidence="7" id="KW-1185">Reference proteome</keyword>